<dbReference type="OrthoDB" id="9812221at2"/>
<reference evidence="3 4" key="1">
    <citation type="submission" date="2019-05" db="EMBL/GenBank/DDBJ databases">
        <title>Georgenia *** sp. nov., and Georgenia *** sp. nov., isolated from the intestinal contents of plateau pika (Ochotona curzoniae) in the Qinghai-Tibet plateau of China.</title>
        <authorList>
            <person name="Tian Z."/>
        </authorList>
    </citation>
    <scope>NUCLEOTIDE SEQUENCE [LARGE SCALE GENOMIC DNA]</scope>
    <source>
        <strain evidence="3 4">Z443</strain>
    </source>
</reference>
<feature type="region of interest" description="Disordered" evidence="1">
    <location>
        <begin position="70"/>
        <end position="90"/>
    </location>
</feature>
<accession>A0A5B8BZJ6</accession>
<dbReference type="Proteomes" id="UP000314616">
    <property type="component" value="Chromosome"/>
</dbReference>
<dbReference type="EMBL" id="CP040915">
    <property type="protein sequence ID" value="QDC23849.1"/>
    <property type="molecule type" value="Genomic_DNA"/>
</dbReference>
<dbReference type="AlphaFoldDB" id="A0A5B8BZJ6"/>
<dbReference type="KEGG" id="gyu:FE374_03665"/>
<sequence>MVIAYGEARSTVPCQTPWTTLMWVFGALSLIVLLAGAVLLRNVVELGRPVLDVLSFLLVVGVVTGGPVIGAPERRTPLGDPPRRRHHAER</sequence>
<evidence type="ECO:0000313" key="3">
    <source>
        <dbReference type="EMBL" id="QDC23849.1"/>
    </source>
</evidence>
<keyword evidence="2" id="KW-0812">Transmembrane</keyword>
<evidence type="ECO:0000313" key="4">
    <source>
        <dbReference type="Proteomes" id="UP000314616"/>
    </source>
</evidence>
<evidence type="ECO:0000256" key="1">
    <source>
        <dbReference type="SAM" id="MobiDB-lite"/>
    </source>
</evidence>
<name>A0A5B8BZJ6_9MICO</name>
<gene>
    <name evidence="3" type="ORF">FE374_03665</name>
</gene>
<protein>
    <submittedName>
        <fullName evidence="3">Uncharacterized protein</fullName>
    </submittedName>
</protein>
<proteinExistence type="predicted"/>
<evidence type="ECO:0000256" key="2">
    <source>
        <dbReference type="SAM" id="Phobius"/>
    </source>
</evidence>
<organism evidence="3 4">
    <name type="scientific">Georgenia yuyongxinii</name>
    <dbReference type="NCBI Taxonomy" id="2589797"/>
    <lineage>
        <taxon>Bacteria</taxon>
        <taxon>Bacillati</taxon>
        <taxon>Actinomycetota</taxon>
        <taxon>Actinomycetes</taxon>
        <taxon>Micrococcales</taxon>
        <taxon>Bogoriellaceae</taxon>
        <taxon>Georgenia</taxon>
    </lineage>
</organism>
<feature type="transmembrane region" description="Helical" evidence="2">
    <location>
        <begin position="52"/>
        <end position="71"/>
    </location>
</feature>
<keyword evidence="2" id="KW-0472">Membrane</keyword>
<feature type="transmembrane region" description="Helical" evidence="2">
    <location>
        <begin position="20"/>
        <end position="40"/>
    </location>
</feature>
<keyword evidence="2" id="KW-1133">Transmembrane helix</keyword>